<dbReference type="SUPFAM" id="SSF53335">
    <property type="entry name" value="S-adenosyl-L-methionine-dependent methyltransferases"/>
    <property type="match status" value="1"/>
</dbReference>
<accession>A0ABY8QVA1</accession>
<dbReference type="Gene3D" id="3.40.50.150">
    <property type="entry name" value="Vaccinia Virus protein VP39"/>
    <property type="match status" value="1"/>
</dbReference>
<evidence type="ECO:0000313" key="1">
    <source>
        <dbReference type="EMBL" id="WGW12284.1"/>
    </source>
</evidence>
<dbReference type="RefSeq" id="WP_349639083.1">
    <property type="nucleotide sequence ID" value="NZ_CP090958.1"/>
</dbReference>
<sequence>MSRAGGDAVDAEYFRQMYEADPDPWGFETSWYEQRKYALSLAMLPQARYRKAFEPGCSIGVLTRLLADRCDEVLATDVVASALQTAGSRLQDAGQNHVRFERRPAQDWPAETFDLVVFSELGYYLGCKGLTTALASAAASLEPGGTFISVHWRHPLDDGDLTGDDVRDAVRSTSGWRQLAEYTDDDVTIDVMSRDGA</sequence>
<keyword evidence="1" id="KW-0808">Transferase</keyword>
<dbReference type="InterPro" id="IPR008715">
    <property type="entry name" value="SAM-MeTfrase_NodS-like"/>
</dbReference>
<reference evidence="1 2" key="1">
    <citation type="submission" date="2023-05" db="EMBL/GenBank/DDBJ databases">
        <title>Lithophilousrod everest ZFBP1038 complete genpme.</title>
        <authorList>
            <person name="Tian M."/>
        </authorList>
    </citation>
    <scope>NUCLEOTIDE SEQUENCE [LARGE SCALE GENOMIC DNA]</scope>
    <source>
        <strain evidence="1 2">ZFBP1038</strain>
    </source>
</reference>
<proteinExistence type="predicted"/>
<dbReference type="InterPro" id="IPR029063">
    <property type="entry name" value="SAM-dependent_MTases_sf"/>
</dbReference>
<dbReference type="Proteomes" id="UP001209083">
    <property type="component" value="Chromosome"/>
</dbReference>
<dbReference type="GO" id="GO:0032259">
    <property type="term" value="P:methylation"/>
    <property type="evidence" value="ECO:0007669"/>
    <property type="project" value="UniProtKB-KW"/>
</dbReference>
<dbReference type="CDD" id="cd02440">
    <property type="entry name" value="AdoMet_MTases"/>
    <property type="match status" value="1"/>
</dbReference>
<keyword evidence="1" id="KW-0489">Methyltransferase</keyword>
<evidence type="ECO:0000313" key="2">
    <source>
        <dbReference type="Proteomes" id="UP001209083"/>
    </source>
</evidence>
<keyword evidence="2" id="KW-1185">Reference proteome</keyword>
<organism evidence="1 2">
    <name type="scientific">Saxibacter everestensis</name>
    <dbReference type="NCBI Taxonomy" id="2909229"/>
    <lineage>
        <taxon>Bacteria</taxon>
        <taxon>Bacillati</taxon>
        <taxon>Actinomycetota</taxon>
        <taxon>Actinomycetes</taxon>
        <taxon>Micrococcales</taxon>
        <taxon>Brevibacteriaceae</taxon>
        <taxon>Saxibacter</taxon>
    </lineage>
</organism>
<dbReference type="GO" id="GO:0008168">
    <property type="term" value="F:methyltransferase activity"/>
    <property type="evidence" value="ECO:0007669"/>
    <property type="project" value="UniProtKB-KW"/>
</dbReference>
<gene>
    <name evidence="1" type="ORF">LWF01_00525</name>
</gene>
<dbReference type="EMBL" id="CP090958">
    <property type="protein sequence ID" value="WGW12284.1"/>
    <property type="molecule type" value="Genomic_DNA"/>
</dbReference>
<name>A0ABY8QVA1_9MICO</name>
<dbReference type="Pfam" id="PF05401">
    <property type="entry name" value="NodS"/>
    <property type="match status" value="1"/>
</dbReference>
<protein>
    <submittedName>
        <fullName evidence="1">SAM-dependent methyltransferase</fullName>
    </submittedName>
</protein>